<accession>A0A103QVN8</accession>
<protein>
    <submittedName>
        <fullName evidence="1">Uncharacterized protein</fullName>
    </submittedName>
</protein>
<evidence type="ECO:0000313" key="2">
    <source>
        <dbReference type="Proteomes" id="UP000064029"/>
    </source>
</evidence>
<comment type="caution">
    <text evidence="1">The sequence shown here is derived from an EMBL/GenBank/DDBJ whole genome shotgun (WGS) entry which is preliminary data.</text>
</comment>
<name>A0A103QVN8_9BURK</name>
<dbReference type="EMBL" id="LOXM01000255">
    <property type="protein sequence ID" value="KVG56440.1"/>
    <property type="molecule type" value="Genomic_DNA"/>
</dbReference>
<dbReference type="Proteomes" id="UP000064029">
    <property type="component" value="Unassembled WGS sequence"/>
</dbReference>
<organism evidence="1 2">
    <name type="scientific">Burkholderia ubonensis</name>
    <dbReference type="NCBI Taxonomy" id="101571"/>
    <lineage>
        <taxon>Bacteria</taxon>
        <taxon>Pseudomonadati</taxon>
        <taxon>Pseudomonadota</taxon>
        <taxon>Betaproteobacteria</taxon>
        <taxon>Burkholderiales</taxon>
        <taxon>Burkholderiaceae</taxon>
        <taxon>Burkholderia</taxon>
        <taxon>Burkholderia cepacia complex</taxon>
    </lineage>
</organism>
<sequence length="60" mass="7222">MGLSRCRRQIHIHWDRATREWRVRSETASIILGYVVIEWGFPTCELAFAHARKVWEIVKR</sequence>
<proteinExistence type="predicted"/>
<dbReference type="AlphaFoldDB" id="A0A103QVN8"/>
<evidence type="ECO:0000313" key="1">
    <source>
        <dbReference type="EMBL" id="KVG56440.1"/>
    </source>
</evidence>
<gene>
    <name evidence="1" type="ORF">WJ33_37075</name>
</gene>
<reference evidence="1 2" key="1">
    <citation type="submission" date="2015-11" db="EMBL/GenBank/DDBJ databases">
        <title>Expanding the genomic diversity of Burkholderia species for the development of highly accurate diagnostics.</title>
        <authorList>
            <person name="Sahl J."/>
            <person name="Keim P."/>
            <person name="Wagner D."/>
        </authorList>
    </citation>
    <scope>NUCLEOTIDE SEQUENCE [LARGE SCALE GENOMIC DNA]</scope>
    <source>
        <strain evidence="1 2">MSMB2036</strain>
    </source>
</reference>